<comment type="similarity">
    <text evidence="1">Belongs to the RecJ family.</text>
</comment>
<evidence type="ECO:0000256" key="5">
    <source>
        <dbReference type="ARBA" id="ARBA00022839"/>
    </source>
</evidence>
<organism evidence="9 10">
    <name type="scientific">Candidatus Fonsibacter lacus</name>
    <dbReference type="NCBI Taxonomy" id="2576439"/>
    <lineage>
        <taxon>Bacteria</taxon>
        <taxon>Pseudomonadati</taxon>
        <taxon>Pseudomonadota</taxon>
        <taxon>Alphaproteobacteria</taxon>
        <taxon>Candidatus Pelagibacterales</taxon>
        <taxon>Candidatus Pelagibacterales incertae sedis</taxon>
        <taxon>Candidatus Fonsibacter</taxon>
    </lineage>
</organism>
<dbReference type="SUPFAM" id="SSF64182">
    <property type="entry name" value="DHH phosphoesterases"/>
    <property type="match status" value="1"/>
</dbReference>
<evidence type="ECO:0000256" key="3">
    <source>
        <dbReference type="ARBA" id="ARBA00022722"/>
    </source>
</evidence>
<evidence type="ECO:0000256" key="2">
    <source>
        <dbReference type="ARBA" id="ARBA00019841"/>
    </source>
</evidence>
<dbReference type="PANTHER" id="PTHR30255:SF2">
    <property type="entry name" value="SINGLE-STRANDED-DNA-SPECIFIC EXONUCLEASE RECJ"/>
    <property type="match status" value="1"/>
</dbReference>
<feature type="domain" description="RecJ OB" evidence="8">
    <location>
        <begin position="469"/>
        <end position="578"/>
    </location>
</feature>
<dbReference type="Gene3D" id="3.10.310.30">
    <property type="match status" value="1"/>
</dbReference>
<dbReference type="NCBIfam" id="TIGR00644">
    <property type="entry name" value="recJ"/>
    <property type="match status" value="1"/>
</dbReference>
<dbReference type="Pfam" id="PF02272">
    <property type="entry name" value="DHHA1"/>
    <property type="match status" value="1"/>
</dbReference>
<feature type="domain" description="DHHA1" evidence="7">
    <location>
        <begin position="365"/>
        <end position="455"/>
    </location>
</feature>
<evidence type="ECO:0000259" key="6">
    <source>
        <dbReference type="Pfam" id="PF01368"/>
    </source>
</evidence>
<dbReference type="Proteomes" id="UP000713222">
    <property type="component" value="Unassembled WGS sequence"/>
</dbReference>
<reference evidence="9" key="1">
    <citation type="submission" date="2018-10" db="EMBL/GenBank/DDBJ databases">
        <title>Iterative Subtractive Binning of Freshwater Chronoseries Metagenomes Recovers Nearly Complete Genomes from over Four Hundred Novel Species.</title>
        <authorList>
            <person name="Rodriguez-R L.M."/>
            <person name="Tsementzi D."/>
            <person name="Luo C."/>
            <person name="Konstantinidis K.T."/>
        </authorList>
    </citation>
    <scope>NUCLEOTIDE SEQUENCE</scope>
    <source>
        <strain evidence="9">WB7_6_001</strain>
    </source>
</reference>
<dbReference type="GO" id="GO:0003676">
    <property type="term" value="F:nucleic acid binding"/>
    <property type="evidence" value="ECO:0007669"/>
    <property type="project" value="InterPro"/>
</dbReference>
<dbReference type="Pfam" id="PF01368">
    <property type="entry name" value="DHH"/>
    <property type="match status" value="1"/>
</dbReference>
<dbReference type="GO" id="GO:0006281">
    <property type="term" value="P:DNA repair"/>
    <property type="evidence" value="ECO:0007669"/>
    <property type="project" value="InterPro"/>
</dbReference>
<dbReference type="InterPro" id="IPR038763">
    <property type="entry name" value="DHH_sf"/>
</dbReference>
<dbReference type="InterPro" id="IPR001667">
    <property type="entry name" value="DDH_dom"/>
</dbReference>
<dbReference type="PANTHER" id="PTHR30255">
    <property type="entry name" value="SINGLE-STRANDED-DNA-SPECIFIC EXONUCLEASE RECJ"/>
    <property type="match status" value="1"/>
</dbReference>
<evidence type="ECO:0000256" key="4">
    <source>
        <dbReference type="ARBA" id="ARBA00022801"/>
    </source>
</evidence>
<keyword evidence="5 9" id="KW-0269">Exonuclease</keyword>
<dbReference type="InterPro" id="IPR003156">
    <property type="entry name" value="DHHA1_dom"/>
</dbReference>
<comment type="caution">
    <text evidence="9">The sequence shown here is derived from an EMBL/GenBank/DDBJ whole genome shotgun (WGS) entry which is preliminary data.</text>
</comment>
<sequence length="583" mass="65616">MKYQSITGKEWILSNYNENLALEISQKLGIDNFLSKLLSIRKITFENCQSYLNPKIKEWMPNPSVLKDMDLAVDTLIKAIKDNKRICILGDYDVDGASSTAIIVNFLKNIYSNFFIYIPDRQVDGYGPSVNSLKNIIDKKGEFLITVDCGTSSFEALEYANQNNIEVLVIDHHQAEIKLPKCKALVNPNQLDDKSNLGYLCAAGVSFLFIVALNRSLRESKFYKEKKINEPDLYDYLDLVALGTICDVVPLIDLNRAFVYQGIQILKKRKNLGIKTLIDVADIKESPDTYHIGFLLGPRINAGGRIGQSDLGANLLTSEDPKKSYEIATTLDSLNKKRKSIEEDILNEAYLLAEKENSNEIILVSNKFWHEGLIGIIASRIKERFFKPTIVISSSKTIAKGSCRSVFGFDIGLAILAAKQNGILIKGGGHKMAAGFSIEENKINELKNFLISRFKASKPNFVQNNFIEIDSILSANAVNEKTYEEVSKLGPFGSGNSEPKFIVEDLSAIKINFENDFLLKVLFKNSSGLYLHGICFKNNKEKVIDYLKNFKNHKFHLAGKLSCNDWNKQRVIEFIIEDISLTH</sequence>
<gene>
    <name evidence="9" type="primary">recJ</name>
    <name evidence="9" type="ORF">EBV32_02785</name>
</gene>
<accession>A0A964V2R8</accession>
<dbReference type="GO" id="GO:0008409">
    <property type="term" value="F:5'-3' exonuclease activity"/>
    <property type="evidence" value="ECO:0007669"/>
    <property type="project" value="InterPro"/>
</dbReference>
<dbReference type="InterPro" id="IPR041122">
    <property type="entry name" value="RecJ_OB"/>
</dbReference>
<dbReference type="EMBL" id="RGET01000034">
    <property type="protein sequence ID" value="NBN88001.1"/>
    <property type="molecule type" value="Genomic_DNA"/>
</dbReference>
<dbReference type="GO" id="GO:0006310">
    <property type="term" value="P:DNA recombination"/>
    <property type="evidence" value="ECO:0007669"/>
    <property type="project" value="InterPro"/>
</dbReference>
<dbReference type="AlphaFoldDB" id="A0A964V2R8"/>
<evidence type="ECO:0000256" key="1">
    <source>
        <dbReference type="ARBA" id="ARBA00005915"/>
    </source>
</evidence>
<dbReference type="InterPro" id="IPR051673">
    <property type="entry name" value="SSDNA_exonuclease_RecJ"/>
</dbReference>
<dbReference type="Pfam" id="PF17768">
    <property type="entry name" value="RecJ_OB"/>
    <property type="match status" value="1"/>
</dbReference>
<keyword evidence="3" id="KW-0540">Nuclease</keyword>
<evidence type="ECO:0000313" key="9">
    <source>
        <dbReference type="EMBL" id="NBN88001.1"/>
    </source>
</evidence>
<dbReference type="InterPro" id="IPR004610">
    <property type="entry name" value="RecJ"/>
</dbReference>
<feature type="domain" description="DDH" evidence="6">
    <location>
        <begin position="85"/>
        <end position="244"/>
    </location>
</feature>
<keyword evidence="4" id="KW-0378">Hydrolase</keyword>
<protein>
    <recommendedName>
        <fullName evidence="2">Single-stranded-DNA-specific exonuclease RecJ</fullName>
    </recommendedName>
</protein>
<dbReference type="Gene3D" id="3.90.1640.30">
    <property type="match status" value="1"/>
</dbReference>
<evidence type="ECO:0000259" key="7">
    <source>
        <dbReference type="Pfam" id="PF02272"/>
    </source>
</evidence>
<proteinExistence type="inferred from homology"/>
<evidence type="ECO:0000313" key="10">
    <source>
        <dbReference type="Proteomes" id="UP000713222"/>
    </source>
</evidence>
<name>A0A964V2R8_9PROT</name>
<evidence type="ECO:0000259" key="8">
    <source>
        <dbReference type="Pfam" id="PF17768"/>
    </source>
</evidence>